<gene>
    <name evidence="2" type="ORF">Q5H93_22315</name>
</gene>
<proteinExistence type="predicted"/>
<evidence type="ECO:0000313" key="3">
    <source>
        <dbReference type="Proteomes" id="UP001176429"/>
    </source>
</evidence>
<keyword evidence="3" id="KW-1185">Reference proteome</keyword>
<keyword evidence="1" id="KW-0732">Signal</keyword>
<name>A0ABT9BGU7_9BACT</name>
<feature type="chain" id="PRO_5045605719" evidence="1">
    <location>
        <begin position="21"/>
        <end position="186"/>
    </location>
</feature>
<feature type="signal peptide" evidence="1">
    <location>
        <begin position="1"/>
        <end position="20"/>
    </location>
</feature>
<dbReference type="Proteomes" id="UP001176429">
    <property type="component" value="Unassembled WGS sequence"/>
</dbReference>
<sequence>MKIIALTAALVALLTSVAPAQTARIAHLSHSGSLTALDAAADNFGTRPMPPYFVADSVRLLSDTTAIQYGHWSRASKERSEEKTHIVRLATADDQGLATKRSTVNYYQRYRPEVKLIGFDSTTKPAAPAPVLKKQKARRKKAALYPAVPAPPQHPGVGLAVAAILLFAGAGWLLGERRPGPQSQAA</sequence>
<protein>
    <submittedName>
        <fullName evidence="2">Uncharacterized protein</fullName>
    </submittedName>
</protein>
<comment type="caution">
    <text evidence="2">The sequence shown here is derived from an EMBL/GenBank/DDBJ whole genome shotgun (WGS) entry which is preliminary data.</text>
</comment>
<evidence type="ECO:0000256" key="1">
    <source>
        <dbReference type="SAM" id="SignalP"/>
    </source>
</evidence>
<dbReference type="EMBL" id="JAUQSY010000020">
    <property type="protein sequence ID" value="MDO7877490.1"/>
    <property type="molecule type" value="Genomic_DNA"/>
</dbReference>
<accession>A0ABT9BGU7</accession>
<dbReference type="RefSeq" id="WP_305008927.1">
    <property type="nucleotide sequence ID" value="NZ_JAUQSY010000020.1"/>
</dbReference>
<reference evidence="2" key="1">
    <citation type="submission" date="2023-07" db="EMBL/GenBank/DDBJ databases">
        <authorList>
            <person name="Kim M.K."/>
        </authorList>
    </citation>
    <scope>NUCLEOTIDE SEQUENCE</scope>
    <source>
        <strain evidence="2">ASUV-10-1</strain>
    </source>
</reference>
<organism evidence="2 3">
    <name type="scientific">Hymenobacter aranciens</name>
    <dbReference type="NCBI Taxonomy" id="3063996"/>
    <lineage>
        <taxon>Bacteria</taxon>
        <taxon>Pseudomonadati</taxon>
        <taxon>Bacteroidota</taxon>
        <taxon>Cytophagia</taxon>
        <taxon>Cytophagales</taxon>
        <taxon>Hymenobacteraceae</taxon>
        <taxon>Hymenobacter</taxon>
    </lineage>
</organism>
<evidence type="ECO:0000313" key="2">
    <source>
        <dbReference type="EMBL" id="MDO7877490.1"/>
    </source>
</evidence>